<gene>
    <name evidence="1" type="ORF">AACH11_21850</name>
</gene>
<accession>A0ABU9BFA6</accession>
<keyword evidence="2" id="KW-1185">Reference proteome</keyword>
<dbReference type="Proteomes" id="UP001368500">
    <property type="component" value="Unassembled WGS sequence"/>
</dbReference>
<protein>
    <submittedName>
        <fullName evidence="1">Uncharacterized protein</fullName>
    </submittedName>
</protein>
<proteinExistence type="predicted"/>
<dbReference type="RefSeq" id="WP_341376399.1">
    <property type="nucleotide sequence ID" value="NZ_JBBUTF010000027.1"/>
</dbReference>
<dbReference type="EMBL" id="JBBUTF010000027">
    <property type="protein sequence ID" value="MEK8028612.1"/>
    <property type="molecule type" value="Genomic_DNA"/>
</dbReference>
<reference evidence="1 2" key="1">
    <citation type="submission" date="2024-04" db="EMBL/GenBank/DDBJ databases">
        <title>Novel species of the genus Ideonella isolated from streams.</title>
        <authorList>
            <person name="Lu H."/>
        </authorList>
    </citation>
    <scope>NUCLEOTIDE SEQUENCE [LARGE SCALE GENOMIC DNA]</scope>
    <source>
        <strain evidence="1 2">BYS139W</strain>
    </source>
</reference>
<name>A0ABU9BFA6_9BURK</name>
<organism evidence="1 2">
    <name type="scientific">Pseudaquabacterium rugosum</name>
    <dbReference type="NCBI Taxonomy" id="2984194"/>
    <lineage>
        <taxon>Bacteria</taxon>
        <taxon>Pseudomonadati</taxon>
        <taxon>Pseudomonadota</taxon>
        <taxon>Betaproteobacteria</taxon>
        <taxon>Burkholderiales</taxon>
        <taxon>Sphaerotilaceae</taxon>
        <taxon>Pseudaquabacterium</taxon>
    </lineage>
</organism>
<evidence type="ECO:0000313" key="1">
    <source>
        <dbReference type="EMBL" id="MEK8028612.1"/>
    </source>
</evidence>
<comment type="caution">
    <text evidence="1">The sequence shown here is derived from an EMBL/GenBank/DDBJ whole genome shotgun (WGS) entry which is preliminary data.</text>
</comment>
<dbReference type="PROSITE" id="PS51257">
    <property type="entry name" value="PROKAR_LIPOPROTEIN"/>
    <property type="match status" value="1"/>
</dbReference>
<sequence length="132" mass="13114">MRYGTWAGALALAAMALTGCGGGGGDSDAGSAGISEGFWSAEDFGLLVTGTGEMWAIETDASPYVLYRGSVSTSGTQASGTFTGYQGASSFSGTPNGTAAGVLARTSSSQLVGGVIFNGRGDAFVLTRYALN</sequence>
<evidence type="ECO:0000313" key="2">
    <source>
        <dbReference type="Proteomes" id="UP001368500"/>
    </source>
</evidence>